<evidence type="ECO:0000259" key="2">
    <source>
        <dbReference type="Pfam" id="PF03958"/>
    </source>
</evidence>
<accession>A0A7V2T0X3</accession>
<dbReference type="Gene3D" id="3.55.50.30">
    <property type="match status" value="1"/>
</dbReference>
<evidence type="ECO:0000313" key="4">
    <source>
        <dbReference type="EMBL" id="HFC92582.1"/>
    </source>
</evidence>
<dbReference type="InterPro" id="IPR049034">
    <property type="entry name" value="T3S_SPI-1_N0"/>
</dbReference>
<dbReference type="Proteomes" id="UP000885750">
    <property type="component" value="Unassembled WGS sequence"/>
</dbReference>
<keyword evidence="1" id="KW-0732">Signal</keyword>
<dbReference type="Pfam" id="PF03958">
    <property type="entry name" value="Secretin_N"/>
    <property type="match status" value="1"/>
</dbReference>
<dbReference type="Gene3D" id="3.30.1370.120">
    <property type="match status" value="1"/>
</dbReference>
<feature type="domain" description="NolW-like" evidence="2">
    <location>
        <begin position="114"/>
        <end position="173"/>
    </location>
</feature>
<protein>
    <recommendedName>
        <fullName evidence="5">DUF4124 domain-containing protein</fullName>
    </recommendedName>
</protein>
<dbReference type="InterPro" id="IPR005644">
    <property type="entry name" value="NolW-like"/>
</dbReference>
<evidence type="ECO:0000256" key="1">
    <source>
        <dbReference type="SAM" id="SignalP"/>
    </source>
</evidence>
<comment type="caution">
    <text evidence="4">The sequence shown here is derived from an EMBL/GenBank/DDBJ whole genome shotgun (WGS) entry which is preliminary data.</text>
</comment>
<dbReference type="AlphaFoldDB" id="A0A7V2T0X3"/>
<reference evidence="4" key="1">
    <citation type="journal article" date="2020" name="mSystems">
        <title>Genome- and Community-Level Interaction Insights into Carbon Utilization and Element Cycling Functions of Hydrothermarchaeota in Hydrothermal Sediment.</title>
        <authorList>
            <person name="Zhou Z."/>
            <person name="Liu Y."/>
            <person name="Xu W."/>
            <person name="Pan J."/>
            <person name="Luo Z.H."/>
            <person name="Li M."/>
        </authorList>
    </citation>
    <scope>NUCLEOTIDE SEQUENCE [LARGE SCALE GENOMIC DNA]</scope>
    <source>
        <strain evidence="4">HyVt-493</strain>
    </source>
</reference>
<feature type="domain" description="SPI-1 type 3 secretion system secretin N0" evidence="3">
    <location>
        <begin position="43"/>
        <end position="104"/>
    </location>
</feature>
<sequence>MKLRVINLKTTSSIIIILMLLSSHLSAAQLPWSNKIYSHFSDQEPLSTLLETLAASQNTQVTISKKIDDVVSVHFKKKTAKNIFKELVKAHGLIWYYDGGVLYISKRDETQTGSVNLKYHTTKEFAQSLRQLGILDDHFYWVESEHDNTVYFKGPERFVSTVLKMSKILDKKPTKSRIYKWIDKNGVPNFSSKMPERFNKSKSLDVIDVDRDVSVVGNTSIERRWKANNLK</sequence>
<dbReference type="EMBL" id="DRMS01000266">
    <property type="protein sequence ID" value="HFC92582.1"/>
    <property type="molecule type" value="Genomic_DNA"/>
</dbReference>
<evidence type="ECO:0000259" key="3">
    <source>
        <dbReference type="Pfam" id="PF21304"/>
    </source>
</evidence>
<gene>
    <name evidence="4" type="ORF">ENJ51_07190</name>
</gene>
<feature type="chain" id="PRO_5031232139" description="DUF4124 domain-containing protein" evidence="1">
    <location>
        <begin position="28"/>
        <end position="231"/>
    </location>
</feature>
<dbReference type="Pfam" id="PF21304">
    <property type="entry name" value="T3S_SPI-1_N0"/>
    <property type="match status" value="1"/>
</dbReference>
<dbReference type="InterPro" id="IPR038591">
    <property type="entry name" value="NolW-like_sf"/>
</dbReference>
<organism evidence="4">
    <name type="scientific">Leucothrix mucor</name>
    <dbReference type="NCBI Taxonomy" id="45248"/>
    <lineage>
        <taxon>Bacteria</taxon>
        <taxon>Pseudomonadati</taxon>
        <taxon>Pseudomonadota</taxon>
        <taxon>Gammaproteobacteria</taxon>
        <taxon>Thiotrichales</taxon>
        <taxon>Thiotrichaceae</taxon>
        <taxon>Leucothrix</taxon>
    </lineage>
</organism>
<feature type="signal peptide" evidence="1">
    <location>
        <begin position="1"/>
        <end position="27"/>
    </location>
</feature>
<evidence type="ECO:0008006" key="5">
    <source>
        <dbReference type="Google" id="ProtNLM"/>
    </source>
</evidence>
<name>A0A7V2T0X3_LEUMU</name>
<proteinExistence type="predicted"/>